<evidence type="ECO:0000256" key="1">
    <source>
        <dbReference type="SAM" id="MobiDB-lite"/>
    </source>
</evidence>
<organism evidence="2 3">
    <name type="scientific">Pleurodeles waltl</name>
    <name type="common">Iberian ribbed newt</name>
    <dbReference type="NCBI Taxonomy" id="8319"/>
    <lineage>
        <taxon>Eukaryota</taxon>
        <taxon>Metazoa</taxon>
        <taxon>Chordata</taxon>
        <taxon>Craniata</taxon>
        <taxon>Vertebrata</taxon>
        <taxon>Euteleostomi</taxon>
        <taxon>Amphibia</taxon>
        <taxon>Batrachia</taxon>
        <taxon>Caudata</taxon>
        <taxon>Salamandroidea</taxon>
        <taxon>Salamandridae</taxon>
        <taxon>Pleurodelinae</taxon>
        <taxon>Pleurodeles</taxon>
    </lineage>
</organism>
<protein>
    <submittedName>
        <fullName evidence="2">Uncharacterized protein</fullName>
    </submittedName>
</protein>
<keyword evidence="3" id="KW-1185">Reference proteome</keyword>
<dbReference type="Proteomes" id="UP001066276">
    <property type="component" value="Chromosome 2_1"/>
</dbReference>
<dbReference type="EMBL" id="JANPWB010000003">
    <property type="protein sequence ID" value="KAJ1198241.1"/>
    <property type="molecule type" value="Genomic_DNA"/>
</dbReference>
<feature type="region of interest" description="Disordered" evidence="1">
    <location>
        <begin position="1"/>
        <end position="33"/>
    </location>
</feature>
<sequence>MSGAGARSHPTRKRPVGESVVKLRGSDSLGPNNWLSDCSLEQKLQRQRCSFEEVKKPLRVKEKKYMMLYPARHSNTLTCGGYERGFGMQEYSGQTRDPCENTHSLSYTTEKPKCPVMEQ</sequence>
<evidence type="ECO:0000313" key="3">
    <source>
        <dbReference type="Proteomes" id="UP001066276"/>
    </source>
</evidence>
<accession>A0AAV7VBH8</accession>
<reference evidence="2" key="1">
    <citation type="journal article" date="2022" name="bioRxiv">
        <title>Sequencing and chromosome-scale assembly of the giantPleurodeles waltlgenome.</title>
        <authorList>
            <person name="Brown T."/>
            <person name="Elewa A."/>
            <person name="Iarovenko S."/>
            <person name="Subramanian E."/>
            <person name="Araus A.J."/>
            <person name="Petzold A."/>
            <person name="Susuki M."/>
            <person name="Suzuki K.-i.T."/>
            <person name="Hayashi T."/>
            <person name="Toyoda A."/>
            <person name="Oliveira C."/>
            <person name="Osipova E."/>
            <person name="Leigh N.D."/>
            <person name="Simon A."/>
            <person name="Yun M.H."/>
        </authorList>
    </citation>
    <scope>NUCLEOTIDE SEQUENCE</scope>
    <source>
        <strain evidence="2">20211129_DDA</strain>
        <tissue evidence="2">Liver</tissue>
    </source>
</reference>
<name>A0AAV7VBH8_PLEWA</name>
<comment type="caution">
    <text evidence="2">The sequence shown here is derived from an EMBL/GenBank/DDBJ whole genome shotgun (WGS) entry which is preliminary data.</text>
</comment>
<proteinExistence type="predicted"/>
<evidence type="ECO:0000313" key="2">
    <source>
        <dbReference type="EMBL" id="KAJ1198241.1"/>
    </source>
</evidence>
<feature type="region of interest" description="Disordered" evidence="1">
    <location>
        <begin position="92"/>
        <end position="119"/>
    </location>
</feature>
<dbReference type="AlphaFoldDB" id="A0AAV7VBH8"/>
<feature type="compositionally biased region" description="Polar residues" evidence="1">
    <location>
        <begin position="92"/>
        <end position="109"/>
    </location>
</feature>
<gene>
    <name evidence="2" type="ORF">NDU88_002084</name>
</gene>